<dbReference type="PROSITE" id="PS00198">
    <property type="entry name" value="4FE4S_FER_1"/>
    <property type="match status" value="2"/>
</dbReference>
<keyword evidence="4" id="KW-0812">Transmembrane</keyword>
<reference evidence="6 7" key="1">
    <citation type="submission" date="2020-08" db="EMBL/GenBank/DDBJ databases">
        <title>Genome public.</title>
        <authorList>
            <person name="Liu C."/>
            <person name="Sun Q."/>
        </authorList>
    </citation>
    <scope>NUCLEOTIDE SEQUENCE [LARGE SCALE GENOMIC DNA]</scope>
    <source>
        <strain evidence="6 7">BX2</strain>
    </source>
</reference>
<evidence type="ECO:0000256" key="2">
    <source>
        <dbReference type="ARBA" id="ARBA00023004"/>
    </source>
</evidence>
<dbReference type="Gene3D" id="3.30.70.20">
    <property type="match status" value="1"/>
</dbReference>
<evidence type="ECO:0000313" key="7">
    <source>
        <dbReference type="Proteomes" id="UP000644010"/>
    </source>
</evidence>
<feature type="domain" description="4Fe-4S ferredoxin-type" evidence="5">
    <location>
        <begin position="202"/>
        <end position="231"/>
    </location>
</feature>
<dbReference type="InterPro" id="IPR047964">
    <property type="entry name" value="EFR1-like"/>
</dbReference>
<feature type="domain" description="4Fe-4S ferredoxin-type" evidence="5">
    <location>
        <begin position="238"/>
        <end position="259"/>
    </location>
</feature>
<name>A0ABR7EA06_9BACT</name>
<feature type="transmembrane region" description="Helical" evidence="4">
    <location>
        <begin position="180"/>
        <end position="201"/>
    </location>
</feature>
<protein>
    <submittedName>
        <fullName evidence="6">4Fe-4S binding protein</fullName>
    </submittedName>
</protein>
<dbReference type="InterPro" id="IPR029039">
    <property type="entry name" value="Flavoprotein-like_sf"/>
</dbReference>
<keyword evidence="3" id="KW-0411">Iron-sulfur</keyword>
<evidence type="ECO:0000256" key="1">
    <source>
        <dbReference type="ARBA" id="ARBA00022723"/>
    </source>
</evidence>
<dbReference type="InterPro" id="IPR017900">
    <property type="entry name" value="4Fe4S_Fe_S_CS"/>
</dbReference>
<organism evidence="6 7">
    <name type="scientific">Parabacteroides segnis</name>
    <dbReference type="NCBI Taxonomy" id="2763058"/>
    <lineage>
        <taxon>Bacteria</taxon>
        <taxon>Pseudomonadati</taxon>
        <taxon>Bacteroidota</taxon>
        <taxon>Bacteroidia</taxon>
        <taxon>Bacteroidales</taxon>
        <taxon>Tannerellaceae</taxon>
        <taxon>Parabacteroides</taxon>
    </lineage>
</organism>
<dbReference type="RefSeq" id="WP_186961688.1">
    <property type="nucleotide sequence ID" value="NZ_JACOOI010000047.1"/>
</dbReference>
<keyword evidence="4" id="KW-0472">Membrane</keyword>
<evidence type="ECO:0000256" key="3">
    <source>
        <dbReference type="ARBA" id="ARBA00023014"/>
    </source>
</evidence>
<accession>A0ABR7EA06</accession>
<feature type="transmembrane region" description="Helical" evidence="4">
    <location>
        <begin position="98"/>
        <end position="118"/>
    </location>
</feature>
<keyword evidence="2" id="KW-0408">Iron</keyword>
<comment type="caution">
    <text evidence="6">The sequence shown here is derived from an EMBL/GenBank/DDBJ whole genome shotgun (WGS) entry which is preliminary data.</text>
</comment>
<dbReference type="SUPFAM" id="SSF52218">
    <property type="entry name" value="Flavoproteins"/>
    <property type="match status" value="1"/>
</dbReference>
<evidence type="ECO:0000313" key="6">
    <source>
        <dbReference type="EMBL" id="MBC5646161.1"/>
    </source>
</evidence>
<dbReference type="EMBL" id="JACOOI010000047">
    <property type="protein sequence ID" value="MBC5646161.1"/>
    <property type="molecule type" value="Genomic_DNA"/>
</dbReference>
<dbReference type="PROSITE" id="PS51379">
    <property type="entry name" value="4FE4S_FER_2"/>
    <property type="match status" value="2"/>
</dbReference>
<feature type="transmembrane region" description="Helical" evidence="4">
    <location>
        <begin position="260"/>
        <end position="277"/>
    </location>
</feature>
<keyword evidence="4" id="KW-1133">Transmembrane helix</keyword>
<dbReference type="Gene3D" id="3.40.50.360">
    <property type="match status" value="1"/>
</dbReference>
<evidence type="ECO:0000259" key="5">
    <source>
        <dbReference type="PROSITE" id="PS51379"/>
    </source>
</evidence>
<keyword evidence="7" id="KW-1185">Reference proteome</keyword>
<sequence length="343" mass="39750">MKKIEKVIIFYFSGTGNTRMIASWFSKCALENNTYCQIFDIASKNDLYLKEIDSESLIIIISPIHGFNYPKITLDFIRSFQKGNNQVVLMNTRAGMKIGNMITPGLTGIAFFLSSFILKKKGYNIIGQIPFDMPSNWLSIHPAPRKEAIRFIYEKNYHRIQSHFGKLYLGKTDFASNRDIIQDLLISPIALAYYVVGRFFLAKSYYASSKCNNCSLCIRQCPVQAIRMINARPFWSLKCESCMKCMNYCPLQAIETTHGLWLVIIVLTSTVCTFLFHDLLPNVYWIIRFLVSNIILFTLLLVLYRIQHWALRNKFIAKVISLTSLTHYKFWGRYKANQNHTVQ</sequence>
<evidence type="ECO:0000256" key="4">
    <source>
        <dbReference type="SAM" id="Phobius"/>
    </source>
</evidence>
<gene>
    <name evidence="6" type="ORF">H8S77_25140</name>
</gene>
<dbReference type="Proteomes" id="UP000644010">
    <property type="component" value="Unassembled WGS sequence"/>
</dbReference>
<feature type="transmembrane region" description="Helical" evidence="4">
    <location>
        <begin position="283"/>
        <end position="304"/>
    </location>
</feature>
<dbReference type="Pfam" id="PF13187">
    <property type="entry name" value="Fer4_9"/>
    <property type="match status" value="1"/>
</dbReference>
<proteinExistence type="predicted"/>
<keyword evidence="1" id="KW-0479">Metal-binding</keyword>
<dbReference type="SUPFAM" id="SSF54862">
    <property type="entry name" value="4Fe-4S ferredoxins"/>
    <property type="match status" value="1"/>
</dbReference>
<dbReference type="NCBIfam" id="NF038196">
    <property type="entry name" value="ferrodoxin_EFR1"/>
    <property type="match status" value="1"/>
</dbReference>
<dbReference type="InterPro" id="IPR017896">
    <property type="entry name" value="4Fe4S_Fe-S-bd"/>
</dbReference>